<reference evidence="2" key="1">
    <citation type="submission" date="2025-08" db="UniProtKB">
        <authorList>
            <consortium name="RefSeq"/>
        </authorList>
    </citation>
    <scope>IDENTIFICATION</scope>
    <source>
        <tissue evidence="2">Young leaves</tissue>
    </source>
</reference>
<keyword evidence="1" id="KW-1185">Reference proteome</keyword>
<dbReference type="RefSeq" id="XP_022955907.1">
    <property type="nucleotide sequence ID" value="XM_023100139.1"/>
</dbReference>
<accession>A0A6J1GUX0</accession>
<evidence type="ECO:0000313" key="2">
    <source>
        <dbReference type="RefSeq" id="XP_022955907.1"/>
    </source>
</evidence>
<dbReference type="Proteomes" id="UP000504609">
    <property type="component" value="Unplaced"/>
</dbReference>
<dbReference type="PANTHER" id="PTHR33915">
    <property type="entry name" value="OSJNBA0033G05.11 PROTEIN"/>
    <property type="match status" value="1"/>
</dbReference>
<dbReference type="CDD" id="cd09487">
    <property type="entry name" value="SAM_superfamily"/>
    <property type="match status" value="1"/>
</dbReference>
<name>A0A6J1GUX0_CUCMO</name>
<dbReference type="GeneID" id="111457752"/>
<evidence type="ECO:0000313" key="1">
    <source>
        <dbReference type="Proteomes" id="UP000504609"/>
    </source>
</evidence>
<organism evidence="1 2">
    <name type="scientific">Cucurbita moschata</name>
    <name type="common">Winter crookneck squash</name>
    <name type="synonym">Cucurbita pepo var. moschata</name>
    <dbReference type="NCBI Taxonomy" id="3662"/>
    <lineage>
        <taxon>Eukaryota</taxon>
        <taxon>Viridiplantae</taxon>
        <taxon>Streptophyta</taxon>
        <taxon>Embryophyta</taxon>
        <taxon>Tracheophyta</taxon>
        <taxon>Spermatophyta</taxon>
        <taxon>Magnoliopsida</taxon>
        <taxon>eudicotyledons</taxon>
        <taxon>Gunneridae</taxon>
        <taxon>Pentapetalae</taxon>
        <taxon>rosids</taxon>
        <taxon>fabids</taxon>
        <taxon>Cucurbitales</taxon>
        <taxon>Cucurbitaceae</taxon>
        <taxon>Cucurbiteae</taxon>
        <taxon>Cucurbita</taxon>
    </lineage>
</organism>
<dbReference type="InterPro" id="IPR013761">
    <property type="entry name" value="SAM/pointed_sf"/>
</dbReference>
<dbReference type="Gene3D" id="1.10.150.50">
    <property type="entry name" value="Transcription Factor, Ets-1"/>
    <property type="match status" value="1"/>
</dbReference>
<gene>
    <name evidence="2" type="primary">LOC111457752</name>
</gene>
<dbReference type="SUPFAM" id="SSF47769">
    <property type="entry name" value="SAM/Pointed domain"/>
    <property type="match status" value="1"/>
</dbReference>
<dbReference type="AlphaFoldDB" id="A0A6J1GUX0"/>
<proteinExistence type="predicted"/>
<dbReference type="PANTHER" id="PTHR33915:SF1">
    <property type="entry name" value="OS04G0644100 PROTEIN"/>
    <property type="match status" value="1"/>
</dbReference>
<protein>
    <submittedName>
        <fullName evidence="2">Uncharacterized protein LOC111457752 isoform X1</fullName>
    </submittedName>
</protein>
<dbReference type="KEGG" id="cmos:111457752"/>
<sequence>MYKYADLFVSKCKSFPTEKQEEEEEEHMDWFLWLSRTPLHPALVYEYGLALAHNQLEREDIRYFNHEFLQSIGISIAKHRLEILKLARKDTALRPRPITRLLLAVKSTKRRFANLIRSFTYRDQDDSKALVLVPKSTYAGKFLKPNRNLTIAKQQGKFLLTNRSPDTSGLLPRVHSFSGPILYGLRPEERRKKKKKQNGYWRNGVQEISGCCCVWELGMLHCFFLSGRRQALGRRRV</sequence>